<evidence type="ECO:0000256" key="1">
    <source>
        <dbReference type="SAM" id="MobiDB-lite"/>
    </source>
</evidence>
<sequence length="263" mass="29819">MSRKNNLPAGWPSGVTYIPTSVWANNTTAEVKEKYKPIPSKVNTHIPDPTSYFQVLKQHEITPDGRKTKIKAITDPEHPCCGAFGLFAACNFEPKQHVVDYCGYIHLSEDGETDPEIQSSDYVLRFTTELSIDAGRQGNEGRFVNDFRGVPKEPSKSQSDLTNRKNKDNIRGQSKGKDKKNGNNSKSHSNETNHRKNNHVQEKTLPNVHFVNYLDERTKEVRIGIFTIRKIRKGDEFLISYGKSFWQSRLGSVPSAFVDVSYE</sequence>
<organism evidence="3 4">
    <name type="scientific">Basidiobolus ranarum</name>
    <dbReference type="NCBI Taxonomy" id="34480"/>
    <lineage>
        <taxon>Eukaryota</taxon>
        <taxon>Fungi</taxon>
        <taxon>Fungi incertae sedis</taxon>
        <taxon>Zoopagomycota</taxon>
        <taxon>Entomophthoromycotina</taxon>
        <taxon>Basidiobolomycetes</taxon>
        <taxon>Basidiobolales</taxon>
        <taxon>Basidiobolaceae</taxon>
        <taxon>Basidiobolus</taxon>
    </lineage>
</organism>
<evidence type="ECO:0000313" key="4">
    <source>
        <dbReference type="Proteomes" id="UP001479436"/>
    </source>
</evidence>
<dbReference type="Gene3D" id="2.170.270.10">
    <property type="entry name" value="SET domain"/>
    <property type="match status" value="1"/>
</dbReference>
<dbReference type="InterPro" id="IPR001214">
    <property type="entry name" value="SET_dom"/>
</dbReference>
<feature type="compositionally biased region" description="Basic and acidic residues" evidence="1">
    <location>
        <begin position="143"/>
        <end position="155"/>
    </location>
</feature>
<dbReference type="SUPFAM" id="SSF82199">
    <property type="entry name" value="SET domain"/>
    <property type="match status" value="1"/>
</dbReference>
<comment type="caution">
    <text evidence="3">The sequence shown here is derived from an EMBL/GenBank/DDBJ whole genome shotgun (WGS) entry which is preliminary data.</text>
</comment>
<dbReference type="InterPro" id="IPR046341">
    <property type="entry name" value="SET_dom_sf"/>
</dbReference>
<dbReference type="Pfam" id="PF00856">
    <property type="entry name" value="SET"/>
    <property type="match status" value="1"/>
</dbReference>
<name>A0ABR2X372_9FUNG</name>
<accession>A0ABR2X372</accession>
<dbReference type="PROSITE" id="PS50280">
    <property type="entry name" value="SET"/>
    <property type="match status" value="1"/>
</dbReference>
<gene>
    <name evidence="3" type="ORF">K7432_001348</name>
</gene>
<dbReference type="Proteomes" id="UP001479436">
    <property type="component" value="Unassembled WGS sequence"/>
</dbReference>
<feature type="compositionally biased region" description="Basic and acidic residues" evidence="1">
    <location>
        <begin position="188"/>
        <end position="202"/>
    </location>
</feature>
<evidence type="ECO:0000259" key="2">
    <source>
        <dbReference type="PROSITE" id="PS50280"/>
    </source>
</evidence>
<evidence type="ECO:0000313" key="3">
    <source>
        <dbReference type="EMBL" id="KAK9768214.1"/>
    </source>
</evidence>
<feature type="region of interest" description="Disordered" evidence="1">
    <location>
        <begin position="137"/>
        <end position="204"/>
    </location>
</feature>
<feature type="domain" description="SET" evidence="2">
    <location>
        <begin position="66"/>
        <end position="242"/>
    </location>
</feature>
<keyword evidence="4" id="KW-1185">Reference proteome</keyword>
<protein>
    <recommendedName>
        <fullName evidence="2">SET domain-containing protein</fullName>
    </recommendedName>
</protein>
<feature type="compositionally biased region" description="Basic and acidic residues" evidence="1">
    <location>
        <begin position="162"/>
        <end position="181"/>
    </location>
</feature>
<reference evidence="3 4" key="1">
    <citation type="submission" date="2023-04" db="EMBL/GenBank/DDBJ databases">
        <title>Genome of Basidiobolus ranarum AG-B5.</title>
        <authorList>
            <person name="Stajich J.E."/>
            <person name="Carter-House D."/>
            <person name="Gryganskyi A."/>
        </authorList>
    </citation>
    <scope>NUCLEOTIDE SEQUENCE [LARGE SCALE GENOMIC DNA]</scope>
    <source>
        <strain evidence="3 4">AG-B5</strain>
    </source>
</reference>
<proteinExistence type="predicted"/>
<dbReference type="EMBL" id="JASJQH010000029">
    <property type="protein sequence ID" value="KAK9768214.1"/>
    <property type="molecule type" value="Genomic_DNA"/>
</dbReference>